<evidence type="ECO:0000259" key="3">
    <source>
        <dbReference type="PROSITE" id="PS51186"/>
    </source>
</evidence>
<evidence type="ECO:0000256" key="2">
    <source>
        <dbReference type="ARBA" id="ARBA00023315"/>
    </source>
</evidence>
<dbReference type="PROSITE" id="PS51186">
    <property type="entry name" value="GNAT"/>
    <property type="match status" value="1"/>
</dbReference>
<dbReference type="CDD" id="cd04301">
    <property type="entry name" value="NAT_SF"/>
    <property type="match status" value="1"/>
</dbReference>
<dbReference type="InterPro" id="IPR000182">
    <property type="entry name" value="GNAT_dom"/>
</dbReference>
<dbReference type="Proteomes" id="UP000321917">
    <property type="component" value="Unassembled WGS sequence"/>
</dbReference>
<evidence type="ECO:0000313" key="7">
    <source>
        <dbReference type="Proteomes" id="UP000321917"/>
    </source>
</evidence>
<dbReference type="GO" id="GO:0008080">
    <property type="term" value="F:N-acetyltransferase activity"/>
    <property type="evidence" value="ECO:0007669"/>
    <property type="project" value="InterPro"/>
</dbReference>
<dbReference type="Proteomes" id="UP000321525">
    <property type="component" value="Unassembled WGS sequence"/>
</dbReference>
<organism evidence="5 7">
    <name type="scientific">Colwellia hornerae</name>
    <dbReference type="NCBI Taxonomy" id="89402"/>
    <lineage>
        <taxon>Bacteria</taxon>
        <taxon>Pseudomonadati</taxon>
        <taxon>Pseudomonadota</taxon>
        <taxon>Gammaproteobacteria</taxon>
        <taxon>Alteromonadales</taxon>
        <taxon>Colwelliaceae</taxon>
        <taxon>Colwellia</taxon>
    </lineage>
</organism>
<gene>
    <name evidence="4" type="ORF">ESZ26_08330</name>
    <name evidence="5" type="ORF">ESZ27_05020</name>
</gene>
<dbReference type="PANTHER" id="PTHR43626">
    <property type="entry name" value="ACYL-COA N-ACYLTRANSFERASE"/>
    <property type="match status" value="1"/>
</dbReference>
<dbReference type="EMBL" id="VOLQ01000006">
    <property type="protein sequence ID" value="TWX70121.1"/>
    <property type="molecule type" value="Genomic_DNA"/>
</dbReference>
<dbReference type="InterPro" id="IPR016181">
    <property type="entry name" value="Acyl_CoA_acyltransferase"/>
</dbReference>
<dbReference type="Gene3D" id="3.40.630.30">
    <property type="match status" value="1"/>
</dbReference>
<dbReference type="Pfam" id="PF00583">
    <property type="entry name" value="Acetyltransf_1"/>
    <property type="match status" value="1"/>
</dbReference>
<dbReference type="OrthoDB" id="9775804at2"/>
<protein>
    <submittedName>
        <fullName evidence="5">GNAT family N-acetyltransferase</fullName>
    </submittedName>
</protein>
<sequence length="144" mass="16191">MHSFSWVYDQASIDWQELSRLYRIAPLGNKAADDLNIVFSNSKFKCFVYKKQKLIGVGRALADGLDCSYICDVAIHPEYQGMGLGRKIINQLVELSFGHKKIILYANPGKEGFYKKLGFKQMNTAMAIFSNEQQAIDVGLLSST</sequence>
<name>A0A5C6QN05_9GAMM</name>
<dbReference type="GO" id="GO:0005737">
    <property type="term" value="C:cytoplasm"/>
    <property type="evidence" value="ECO:0007669"/>
    <property type="project" value="TreeGrafter"/>
</dbReference>
<dbReference type="EMBL" id="VOLR01000009">
    <property type="protein sequence ID" value="TWX60365.1"/>
    <property type="molecule type" value="Genomic_DNA"/>
</dbReference>
<dbReference type="InterPro" id="IPR045039">
    <property type="entry name" value="NSI-like"/>
</dbReference>
<dbReference type="RefSeq" id="WP_146799281.1">
    <property type="nucleotide sequence ID" value="NZ_VOLP01000010.1"/>
</dbReference>
<dbReference type="PANTHER" id="PTHR43626:SF4">
    <property type="entry name" value="GCN5-RELATED N-ACETYLTRANSFERASE 2, CHLOROPLASTIC"/>
    <property type="match status" value="1"/>
</dbReference>
<proteinExistence type="predicted"/>
<accession>A0A5C6QN05</accession>
<dbReference type="SUPFAM" id="SSF55729">
    <property type="entry name" value="Acyl-CoA N-acyltransferases (Nat)"/>
    <property type="match status" value="1"/>
</dbReference>
<keyword evidence="1 5" id="KW-0808">Transferase</keyword>
<dbReference type="AlphaFoldDB" id="A0A5C6QN05"/>
<evidence type="ECO:0000256" key="1">
    <source>
        <dbReference type="ARBA" id="ARBA00022679"/>
    </source>
</evidence>
<keyword evidence="6" id="KW-1185">Reference proteome</keyword>
<reference evidence="5 7" key="1">
    <citation type="submission" date="2019-07" db="EMBL/GenBank/DDBJ databases">
        <title>Genomes of sea-ice associated Colwellia species.</title>
        <authorList>
            <person name="Bowman J.P."/>
        </authorList>
    </citation>
    <scope>NUCLEOTIDE SEQUENCE [LARGE SCALE GENOMIC DNA]</scope>
    <source>
        <strain evidence="4 6">ACAM 607</strain>
        <strain evidence="5 7">IC036</strain>
    </source>
</reference>
<feature type="domain" description="N-acetyltransferase" evidence="3">
    <location>
        <begin position="6"/>
        <end position="143"/>
    </location>
</feature>
<evidence type="ECO:0000313" key="6">
    <source>
        <dbReference type="Proteomes" id="UP000321525"/>
    </source>
</evidence>
<keyword evidence="2" id="KW-0012">Acyltransferase</keyword>
<comment type="caution">
    <text evidence="5">The sequence shown here is derived from an EMBL/GenBank/DDBJ whole genome shotgun (WGS) entry which is preliminary data.</text>
</comment>
<evidence type="ECO:0000313" key="5">
    <source>
        <dbReference type="EMBL" id="TWX70121.1"/>
    </source>
</evidence>
<evidence type="ECO:0000313" key="4">
    <source>
        <dbReference type="EMBL" id="TWX60365.1"/>
    </source>
</evidence>